<dbReference type="PRINTS" id="PR00455">
    <property type="entry name" value="HTHTETR"/>
</dbReference>
<evidence type="ECO:0000256" key="3">
    <source>
        <dbReference type="ARBA" id="ARBA00023163"/>
    </source>
</evidence>
<dbReference type="SUPFAM" id="SSF46689">
    <property type="entry name" value="Homeodomain-like"/>
    <property type="match status" value="1"/>
</dbReference>
<evidence type="ECO:0000256" key="4">
    <source>
        <dbReference type="PROSITE-ProRule" id="PRU00335"/>
    </source>
</evidence>
<dbReference type="RefSeq" id="WP_051378595.1">
    <property type="nucleotide sequence ID" value="NZ_AXWS01000008.1"/>
</dbReference>
<proteinExistence type="predicted"/>
<dbReference type="InterPro" id="IPR009057">
    <property type="entry name" value="Homeodomain-like_sf"/>
</dbReference>
<keyword evidence="1" id="KW-0805">Transcription regulation</keyword>
<evidence type="ECO:0000313" key="7">
    <source>
        <dbReference type="RefSeq" id="WP_051378595.1"/>
    </source>
</evidence>
<accession>A0A9U5C5D3</accession>
<dbReference type="PANTHER" id="PTHR30055">
    <property type="entry name" value="HTH-TYPE TRANSCRIPTIONAL REGULATOR RUTR"/>
    <property type="match status" value="1"/>
</dbReference>
<dbReference type="InterPro" id="IPR050109">
    <property type="entry name" value="HTH-type_TetR-like_transc_reg"/>
</dbReference>
<dbReference type="InterPro" id="IPR041669">
    <property type="entry name" value="TetR_C_15"/>
</dbReference>
<evidence type="ECO:0000256" key="2">
    <source>
        <dbReference type="ARBA" id="ARBA00023125"/>
    </source>
</evidence>
<evidence type="ECO:0000256" key="1">
    <source>
        <dbReference type="ARBA" id="ARBA00023015"/>
    </source>
</evidence>
<dbReference type="PANTHER" id="PTHR30055:SF234">
    <property type="entry name" value="HTH-TYPE TRANSCRIPTIONAL REGULATOR BETI"/>
    <property type="match status" value="1"/>
</dbReference>
<feature type="domain" description="HTH tetR-type" evidence="5">
    <location>
        <begin position="29"/>
        <end position="89"/>
    </location>
</feature>
<evidence type="ECO:0000259" key="5">
    <source>
        <dbReference type="PROSITE" id="PS50977"/>
    </source>
</evidence>
<protein>
    <submittedName>
        <fullName evidence="7">TetR/AcrR family transcriptional regulator</fullName>
    </submittedName>
</protein>
<keyword evidence="6" id="KW-1185">Reference proteome</keyword>
<keyword evidence="3" id="KW-0804">Transcription</keyword>
<reference evidence="7" key="3">
    <citation type="submission" date="2025-08" db="UniProtKB">
        <authorList>
            <consortium name="RefSeq"/>
        </authorList>
    </citation>
    <scope>IDENTIFICATION</scope>
</reference>
<dbReference type="GO" id="GO:0003700">
    <property type="term" value="F:DNA-binding transcription factor activity"/>
    <property type="evidence" value="ECO:0007669"/>
    <property type="project" value="TreeGrafter"/>
</dbReference>
<dbReference type="Pfam" id="PF00440">
    <property type="entry name" value="TetR_N"/>
    <property type="match status" value="1"/>
</dbReference>
<dbReference type="InterPro" id="IPR001647">
    <property type="entry name" value="HTH_TetR"/>
</dbReference>
<evidence type="ECO:0000313" key="6">
    <source>
        <dbReference type="Proteomes" id="UP000675920"/>
    </source>
</evidence>
<organism evidence="6 7">
    <name type="scientific">Derxia gummosa DSM 723</name>
    <dbReference type="NCBI Taxonomy" id="1121388"/>
    <lineage>
        <taxon>Bacteria</taxon>
        <taxon>Pseudomonadati</taxon>
        <taxon>Pseudomonadota</taxon>
        <taxon>Betaproteobacteria</taxon>
        <taxon>Burkholderiales</taxon>
        <taxon>Alcaligenaceae</taxon>
        <taxon>Derxia</taxon>
    </lineage>
</organism>
<feature type="DNA-binding region" description="H-T-H motif" evidence="4">
    <location>
        <begin position="52"/>
        <end position="71"/>
    </location>
</feature>
<dbReference type="Proteomes" id="UP000675920">
    <property type="component" value="Unplaced"/>
</dbReference>
<reference evidence="7" key="2">
    <citation type="journal article" date="2013" name="Cell. Signal.">
        <title>The underling mechanism of bacterial TetR/AcrR family transcriptional repressors.</title>
        <authorList>
            <person name="Deng W."/>
            <person name="Li C."/>
            <person name="Xie J."/>
        </authorList>
    </citation>
    <scope>NUCLEOTIDE SEQUENCE</scope>
</reference>
<sequence length="227" mass="23609">MSSSPSQTPSISASAAVAPRKLPRQARSRAMVEAILETAARILEADGLAALNTNRVAAEAGVSVGSLYQYFPNKAALITALHERHVLQLAGRYAGALDGLADRGDGASRAPGDSLALAIAALVRAGLEAHRLEPRLHHVLEGEAANLDRPGAETEGAAAIAGQLRAFLERHRAETGPIDAGLATWTVMTMVEALVHRAVLEPPPFAEAAVERAIVAAVLGYLRAGAQ</sequence>
<dbReference type="Gene3D" id="1.10.357.10">
    <property type="entry name" value="Tetracycline Repressor, domain 2"/>
    <property type="match status" value="1"/>
</dbReference>
<reference evidence="7" key="1">
    <citation type="journal article" date="2005" name="FEMS Microbiol. Rev.">
        <title>The many faces of the helix-turn-helix domain: transcription regulation and beyond.</title>
        <authorList>
            <person name="Aravind L."/>
            <person name="Anantharaman V."/>
            <person name="Balaji S."/>
            <person name="Babu M.M."/>
            <person name="Iyer L.M."/>
        </authorList>
    </citation>
    <scope>NUCLEOTIDE SEQUENCE</scope>
</reference>
<dbReference type="PROSITE" id="PS50977">
    <property type="entry name" value="HTH_TETR_2"/>
    <property type="match status" value="1"/>
</dbReference>
<keyword evidence="2 4" id="KW-0238">DNA-binding</keyword>
<dbReference type="GO" id="GO:0000976">
    <property type="term" value="F:transcription cis-regulatory region binding"/>
    <property type="evidence" value="ECO:0007669"/>
    <property type="project" value="TreeGrafter"/>
</dbReference>
<dbReference type="AlphaFoldDB" id="A0A9U5C5D3"/>
<dbReference type="Pfam" id="PF17918">
    <property type="entry name" value="TetR_C_15"/>
    <property type="match status" value="1"/>
</dbReference>
<name>A0A9U5C5D3_9BURK</name>